<evidence type="ECO:0000313" key="1">
    <source>
        <dbReference type="EMBL" id="ETI30210.1"/>
    </source>
</evidence>
<reference evidence="1 2" key="1">
    <citation type="submission" date="2013-11" db="EMBL/GenBank/DDBJ databases">
        <title>The Genome Sequence of Phytophthora parasitica P1569.</title>
        <authorList>
            <consortium name="The Broad Institute Genomics Platform"/>
            <person name="Russ C."/>
            <person name="Tyler B."/>
            <person name="Panabieres F."/>
            <person name="Shan W."/>
            <person name="Tripathy S."/>
            <person name="Grunwald N."/>
            <person name="Machado M."/>
            <person name="Johnson C.S."/>
            <person name="Arredondo F."/>
            <person name="Hong C."/>
            <person name="Coffey M."/>
            <person name="Young S.K."/>
            <person name="Zeng Q."/>
            <person name="Gargeya S."/>
            <person name="Fitzgerald M."/>
            <person name="Abouelleil A."/>
            <person name="Alvarado L."/>
            <person name="Chapman S.B."/>
            <person name="Gainer-Dewar J."/>
            <person name="Goldberg J."/>
            <person name="Griggs A."/>
            <person name="Gujja S."/>
            <person name="Hansen M."/>
            <person name="Howarth C."/>
            <person name="Imamovic A."/>
            <person name="Ireland A."/>
            <person name="Larimer J."/>
            <person name="McCowan C."/>
            <person name="Murphy C."/>
            <person name="Pearson M."/>
            <person name="Poon T.W."/>
            <person name="Priest M."/>
            <person name="Roberts A."/>
            <person name="Saif S."/>
            <person name="Shea T."/>
            <person name="Sykes S."/>
            <person name="Wortman J."/>
            <person name="Nusbaum C."/>
            <person name="Birren B."/>
        </authorList>
    </citation>
    <scope>NUCLEOTIDE SEQUENCE [LARGE SCALE GENOMIC DNA]</scope>
    <source>
        <strain evidence="1 2">P1569</strain>
    </source>
</reference>
<dbReference type="HOGENOM" id="CLU_2517511_0_0_1"/>
<organism evidence="1 2">
    <name type="scientific">Phytophthora nicotianae P1569</name>
    <dbReference type="NCBI Taxonomy" id="1317065"/>
    <lineage>
        <taxon>Eukaryota</taxon>
        <taxon>Sar</taxon>
        <taxon>Stramenopiles</taxon>
        <taxon>Oomycota</taxon>
        <taxon>Peronosporomycetes</taxon>
        <taxon>Peronosporales</taxon>
        <taxon>Peronosporaceae</taxon>
        <taxon>Phytophthora</taxon>
    </lineage>
</organism>
<dbReference type="AlphaFoldDB" id="V9DTH8"/>
<evidence type="ECO:0000313" key="2">
    <source>
        <dbReference type="Proteomes" id="UP000018721"/>
    </source>
</evidence>
<gene>
    <name evidence="1" type="ORF">F443_22672</name>
</gene>
<dbReference type="OrthoDB" id="125860at2759"/>
<dbReference type="Proteomes" id="UP000018721">
    <property type="component" value="Unassembled WGS sequence"/>
</dbReference>
<comment type="caution">
    <text evidence="1">The sequence shown here is derived from an EMBL/GenBank/DDBJ whole genome shotgun (WGS) entry which is preliminary data.</text>
</comment>
<proteinExistence type="predicted"/>
<protein>
    <submittedName>
        <fullName evidence="1">Uncharacterized protein</fullName>
    </submittedName>
</protein>
<keyword evidence="2" id="KW-1185">Reference proteome</keyword>
<dbReference type="EMBL" id="ANIZ01004337">
    <property type="protein sequence ID" value="ETI30210.1"/>
    <property type="molecule type" value="Genomic_DNA"/>
</dbReference>
<name>V9DTH8_PHYNI</name>
<sequence length="85" mass="9794">MSAAERERLHMSIEASSEVFNDEQLDQMKQDGWNVLPKNVMVDIVGDPVIAKMYDGYCGPSRDVMPASKSPLKLFYHFLPKTFWR</sequence>
<accession>V9DTH8</accession>